<dbReference type="InterPro" id="IPR023393">
    <property type="entry name" value="START-like_dom_sf"/>
</dbReference>
<dbReference type="RefSeq" id="WP_344813262.1">
    <property type="nucleotide sequence ID" value="NZ_BAAAYX010000013.1"/>
</dbReference>
<proteinExistence type="predicted"/>
<accession>A0ABP7DWZ7</accession>
<dbReference type="Pfam" id="PF10604">
    <property type="entry name" value="Polyketide_cyc2"/>
    <property type="match status" value="1"/>
</dbReference>
<dbReference type="SUPFAM" id="SSF55961">
    <property type="entry name" value="Bet v1-like"/>
    <property type="match status" value="1"/>
</dbReference>
<sequence>MSVDLRVSQDIAAPSDLVWSVLVDWEGQRRWIPFTTVRVIGDRHEGLGVRCVALSGFWLGRLPIGLLDRFVVTAWEPPTDDQPGLLEVLHLGPFFTGPGTFVVHTAADGGSVVRCAEIFDVAGGSLPTRLAGLLLPVMRAGFATSLRALGRVCVGRVGSGGFSSRRAQSS</sequence>
<dbReference type="InterPro" id="IPR019587">
    <property type="entry name" value="Polyketide_cyclase/dehydratase"/>
</dbReference>
<dbReference type="EMBL" id="BAAAYX010000013">
    <property type="protein sequence ID" value="GAA3710115.1"/>
    <property type="molecule type" value="Genomic_DNA"/>
</dbReference>
<keyword evidence="2" id="KW-1185">Reference proteome</keyword>
<gene>
    <name evidence="1" type="ORF">GCM10022204_30590</name>
</gene>
<protein>
    <submittedName>
        <fullName evidence="1">SRPBCC family protein</fullName>
    </submittedName>
</protein>
<dbReference type="Gene3D" id="3.30.530.20">
    <property type="match status" value="1"/>
</dbReference>
<organism evidence="1 2">
    <name type="scientific">Microlunatus aurantiacus</name>
    <dbReference type="NCBI Taxonomy" id="446786"/>
    <lineage>
        <taxon>Bacteria</taxon>
        <taxon>Bacillati</taxon>
        <taxon>Actinomycetota</taxon>
        <taxon>Actinomycetes</taxon>
        <taxon>Propionibacteriales</taxon>
        <taxon>Propionibacteriaceae</taxon>
        <taxon>Microlunatus</taxon>
    </lineage>
</organism>
<dbReference type="Proteomes" id="UP001500051">
    <property type="component" value="Unassembled WGS sequence"/>
</dbReference>
<evidence type="ECO:0000313" key="1">
    <source>
        <dbReference type="EMBL" id="GAA3710115.1"/>
    </source>
</evidence>
<evidence type="ECO:0000313" key="2">
    <source>
        <dbReference type="Proteomes" id="UP001500051"/>
    </source>
</evidence>
<comment type="caution">
    <text evidence="1">The sequence shown here is derived from an EMBL/GenBank/DDBJ whole genome shotgun (WGS) entry which is preliminary data.</text>
</comment>
<reference evidence="2" key="1">
    <citation type="journal article" date="2019" name="Int. J. Syst. Evol. Microbiol.">
        <title>The Global Catalogue of Microorganisms (GCM) 10K type strain sequencing project: providing services to taxonomists for standard genome sequencing and annotation.</title>
        <authorList>
            <consortium name="The Broad Institute Genomics Platform"/>
            <consortium name="The Broad Institute Genome Sequencing Center for Infectious Disease"/>
            <person name="Wu L."/>
            <person name="Ma J."/>
        </authorList>
    </citation>
    <scope>NUCLEOTIDE SEQUENCE [LARGE SCALE GENOMIC DNA]</scope>
    <source>
        <strain evidence="2">JCM 16548</strain>
    </source>
</reference>
<dbReference type="CDD" id="cd07812">
    <property type="entry name" value="SRPBCC"/>
    <property type="match status" value="1"/>
</dbReference>
<name>A0ABP7DWZ7_9ACTN</name>